<evidence type="ECO:0000313" key="2">
    <source>
        <dbReference type="Proteomes" id="UP000664417"/>
    </source>
</evidence>
<organism evidence="1 2">
    <name type="scientific">Acanthopleuribacter pedis</name>
    <dbReference type="NCBI Taxonomy" id="442870"/>
    <lineage>
        <taxon>Bacteria</taxon>
        <taxon>Pseudomonadati</taxon>
        <taxon>Acidobacteriota</taxon>
        <taxon>Holophagae</taxon>
        <taxon>Acanthopleuribacterales</taxon>
        <taxon>Acanthopleuribacteraceae</taxon>
        <taxon>Acanthopleuribacter</taxon>
    </lineage>
</organism>
<protein>
    <submittedName>
        <fullName evidence="1">Zf-TFIIB domain-containing protein</fullName>
    </submittedName>
</protein>
<proteinExistence type="predicted"/>
<name>A0A8J7Q0E7_9BACT</name>
<reference evidence="1" key="1">
    <citation type="submission" date="2021-03" db="EMBL/GenBank/DDBJ databases">
        <authorList>
            <person name="Wang G."/>
        </authorList>
    </citation>
    <scope>NUCLEOTIDE SEQUENCE</scope>
    <source>
        <strain evidence="1">KCTC 12899</strain>
    </source>
</reference>
<dbReference type="Proteomes" id="UP000664417">
    <property type="component" value="Unassembled WGS sequence"/>
</dbReference>
<dbReference type="EMBL" id="JAFREP010000001">
    <property type="protein sequence ID" value="MBO1316974.1"/>
    <property type="molecule type" value="Genomic_DNA"/>
</dbReference>
<dbReference type="AlphaFoldDB" id="A0A8J7Q0E7"/>
<keyword evidence="2" id="KW-1185">Reference proteome</keyword>
<evidence type="ECO:0000313" key="1">
    <source>
        <dbReference type="EMBL" id="MBO1316974.1"/>
    </source>
</evidence>
<comment type="caution">
    <text evidence="1">The sequence shown here is derived from an EMBL/GenBank/DDBJ whole genome shotgun (WGS) entry which is preliminary data.</text>
</comment>
<gene>
    <name evidence="1" type="ORF">J3U88_00780</name>
</gene>
<accession>A0A8J7Q0E7</accession>
<sequence>MKLCPECLSPLDHVQHKVFECWRCPEDHGTLYPKGELEKVVAAVAGLGEVDMNIWSDHDRYSVIQSPLINPETHTPLLEVRDKQFMNIIIYGDPVTQDLWVHSGEEEKLLEHIERAQEADSVGTYLKIAAGEAAKIFDDDENSIEAAGHLVTALKLLGDRLLRAFPTFSI</sequence>
<dbReference type="RefSeq" id="WP_207856210.1">
    <property type="nucleotide sequence ID" value="NZ_JAFREP010000001.1"/>
</dbReference>